<name>U6K5L9_9EIME</name>
<dbReference type="Proteomes" id="UP000030744">
    <property type="component" value="Unassembled WGS sequence"/>
</dbReference>
<gene>
    <name evidence="1" type="ORF">EMH_0051460</name>
</gene>
<dbReference type="GeneID" id="25379823"/>
<reference evidence="1" key="1">
    <citation type="submission" date="2013-10" db="EMBL/GenBank/DDBJ databases">
        <title>Genomic analysis of the causative agents of coccidiosis in chickens.</title>
        <authorList>
            <person name="Reid A.J."/>
            <person name="Blake D."/>
            <person name="Billington K."/>
            <person name="Browne H."/>
            <person name="Dunn M."/>
            <person name="Hung S."/>
            <person name="Kawahara F."/>
            <person name="Miranda-Saavedra D."/>
            <person name="Mourier T."/>
            <person name="Nagra H."/>
            <person name="Otto T.D."/>
            <person name="Rawlings N."/>
            <person name="Sanchez A."/>
            <person name="Sanders M."/>
            <person name="Subramaniam C."/>
            <person name="Tay Y."/>
            <person name="Dear P."/>
            <person name="Doerig C."/>
            <person name="Gruber A."/>
            <person name="Parkinson J."/>
            <person name="Shirley M."/>
            <person name="Wan K.L."/>
            <person name="Berriman M."/>
            <person name="Tomley F."/>
            <person name="Pain A."/>
        </authorList>
    </citation>
    <scope>NUCLEOTIDE SEQUENCE [LARGE SCALE GENOMIC DNA]</scope>
    <source>
        <strain evidence="1">Houghton</strain>
    </source>
</reference>
<dbReference type="AlphaFoldDB" id="U6K5L9"/>
<dbReference type="RefSeq" id="XP_013355713.1">
    <property type="nucleotide sequence ID" value="XM_013500259.1"/>
</dbReference>
<sequence length="115" mass="13617">MTRIDIRYFLPVFGNSLLNRRDKRRERENRITWCYYHQQQHHRVFFTASAPPPGSLLPFAACPSTTNQIGELLKQMQNRDLPQQQQLYDVYGVLAKYHKKFQQPTAAEKLQPPDQ</sequence>
<organism evidence="1 2">
    <name type="scientific">Eimeria mitis</name>
    <dbReference type="NCBI Taxonomy" id="44415"/>
    <lineage>
        <taxon>Eukaryota</taxon>
        <taxon>Sar</taxon>
        <taxon>Alveolata</taxon>
        <taxon>Apicomplexa</taxon>
        <taxon>Conoidasida</taxon>
        <taxon>Coccidia</taxon>
        <taxon>Eucoccidiorida</taxon>
        <taxon>Eimeriorina</taxon>
        <taxon>Eimeriidae</taxon>
        <taxon>Eimeria</taxon>
    </lineage>
</organism>
<protein>
    <submittedName>
        <fullName evidence="1">Uncharacterized protein</fullName>
    </submittedName>
</protein>
<dbReference type="VEuPathDB" id="ToxoDB:EMH_0051460"/>
<accession>U6K5L9</accession>
<keyword evidence="2" id="KW-1185">Reference proteome</keyword>
<reference evidence="1" key="2">
    <citation type="submission" date="2013-10" db="EMBL/GenBank/DDBJ databases">
        <authorList>
            <person name="Aslett M."/>
        </authorList>
    </citation>
    <scope>NUCLEOTIDE SEQUENCE [LARGE SCALE GENOMIC DNA]</scope>
    <source>
        <strain evidence="1">Houghton</strain>
    </source>
</reference>
<dbReference type="EMBL" id="HG684919">
    <property type="protein sequence ID" value="CDJ33149.1"/>
    <property type="molecule type" value="Genomic_DNA"/>
</dbReference>
<evidence type="ECO:0000313" key="2">
    <source>
        <dbReference type="Proteomes" id="UP000030744"/>
    </source>
</evidence>
<proteinExistence type="predicted"/>
<evidence type="ECO:0000313" key="1">
    <source>
        <dbReference type="EMBL" id="CDJ33149.1"/>
    </source>
</evidence>